<dbReference type="InterPro" id="IPR008571">
    <property type="entry name" value="HerA-like"/>
</dbReference>
<evidence type="ECO:0000313" key="4">
    <source>
        <dbReference type="Proteomes" id="UP000629619"/>
    </source>
</evidence>
<evidence type="ECO:0000256" key="1">
    <source>
        <dbReference type="SAM" id="MobiDB-lite"/>
    </source>
</evidence>
<dbReference type="InterPro" id="IPR002789">
    <property type="entry name" value="HerA_central"/>
</dbReference>
<accession>A0A919N9Q8</accession>
<name>A0A919N9Q8_9ACTN</name>
<dbReference type="SUPFAM" id="SSF52540">
    <property type="entry name" value="P-loop containing nucleoside triphosphate hydrolases"/>
    <property type="match status" value="2"/>
</dbReference>
<feature type="domain" description="AAA+ ATPase" evidence="2">
    <location>
        <begin position="675"/>
        <end position="995"/>
    </location>
</feature>
<dbReference type="SMART" id="SM00382">
    <property type="entry name" value="AAA"/>
    <property type="match status" value="2"/>
</dbReference>
<keyword evidence="4" id="KW-1185">Reference proteome</keyword>
<protein>
    <submittedName>
        <fullName evidence="3">ATPase</fullName>
    </submittedName>
</protein>
<feature type="region of interest" description="Disordered" evidence="1">
    <location>
        <begin position="616"/>
        <end position="644"/>
    </location>
</feature>
<dbReference type="EMBL" id="BOMW01000041">
    <property type="protein sequence ID" value="GIF06830.1"/>
    <property type="molecule type" value="Genomic_DNA"/>
</dbReference>
<dbReference type="Proteomes" id="UP000629619">
    <property type="component" value="Unassembled WGS sequence"/>
</dbReference>
<proteinExistence type="predicted"/>
<evidence type="ECO:0000259" key="2">
    <source>
        <dbReference type="SMART" id="SM00382"/>
    </source>
</evidence>
<dbReference type="InterPro" id="IPR003593">
    <property type="entry name" value="AAA+_ATPase"/>
</dbReference>
<gene>
    <name evidence="3" type="ORF">Asi03nite_43680</name>
</gene>
<dbReference type="PANTHER" id="PTHR42957:SF2">
    <property type="entry name" value="HELICASE HERA CENTRAL DOMAIN-CONTAINING PROTEIN"/>
    <property type="match status" value="1"/>
</dbReference>
<dbReference type="Gene3D" id="3.40.50.300">
    <property type="entry name" value="P-loop containing nucleotide triphosphate hydrolases"/>
    <property type="match status" value="2"/>
</dbReference>
<feature type="domain" description="AAA+ ATPase" evidence="2">
    <location>
        <begin position="56"/>
        <end position="324"/>
    </location>
</feature>
<dbReference type="Pfam" id="PF01935">
    <property type="entry name" value="DUF87"/>
    <property type="match status" value="1"/>
</dbReference>
<dbReference type="RefSeq" id="WP_203682263.1">
    <property type="nucleotide sequence ID" value="NZ_BOMW01000041.1"/>
</dbReference>
<dbReference type="AlphaFoldDB" id="A0A919N9Q8"/>
<organism evidence="3 4">
    <name type="scientific">Actinoplanes siamensis</name>
    <dbReference type="NCBI Taxonomy" id="1223317"/>
    <lineage>
        <taxon>Bacteria</taxon>
        <taxon>Bacillati</taxon>
        <taxon>Actinomycetota</taxon>
        <taxon>Actinomycetes</taxon>
        <taxon>Micromonosporales</taxon>
        <taxon>Micromonosporaceae</taxon>
        <taxon>Actinoplanes</taxon>
    </lineage>
</organism>
<sequence>MDDQERRALAALRFNWAPTPDDVWRPAPFHVEGLQHEVVRTVLDGVAEARRNTDSSPIGVAILGQRGTGKTHLLGAVRERVQAEGGYFFLISLLETSAFWRSTALSMLDGFARPAAGGENQLTTFLNRLVDLIGAPRTVRRAVTGRAELTRPALDAFADLIRKHHRPIGVECQDTARALALLAAESSRTQDIGYEFLCSNDEEEPGDRAAWGMRRGKRSAQEVIRDISRLLALTGPAVIAVDQIDLLIAQSTKATNARGDRVTDWQQALLLEQIAGGLMSLRETTRRSLSVVTCLPATWADITTEATDTVQDRFREAAPLRRIPSPELGRELVEKRFAPLFGEAGFTPPHPTWPILPEAFAQAADFTPRELLKTIDNHVRSCLATGVVTPMRNLQPERTVGAPIPQADPPAGDLKEIDDRYAELLQQADPRTALDQNTEDGEVPALLAAGLTAWIAERGAGGEAFSIDPQAGGKPALHARLRRSLGGEDDDANPEDEEHWAFRAIGATHAIAVLNRIRNAVTTAGLTRGVTKRRLYLLRNLDTNPWSKGTRTQEVVKDFREAGGQVLPFTGEDVKRLTALKSLIEEYGAEPLLPWLRDREPTASITLLQETLPRASITPSARTGDGVPRPRDPAGPPGQAAPGDLAVPVGLGDLAVPVGAALDGGQTVAVGLEALRRHTAIFAGSGSGKTVLIRRLVEECALRGVSAIVLDPNNDLARLGQPWPSPPESWPAGDAERAAEYFRTTEVVVWTPNRDSGRPLSFQPLPDFAGILDDSDAFTAGVDAAVSALAPHARVDGKTDKAVLGRAVLREAVTSYARTGGNALEGLVGLLNDLPDGVSLLDDATKLAGNMSQLLRAATVNDPMFGGRGAPVDPGELLTPSEGRRARVSVISFVGLPDDQQRQNFVNQLQIALFSWIKQNPAGDRPLGGLFVMDEAQTLAPSGAMTPCTHSTLALASQARKYGLGLVFATQAPKGLHNRIPGNAATQFFGLLNSPAQIAAAQDMARAKGSNIADVARLRAGQFYATVEGASFVKMQSPLCLSHHPRSPLSAEEVLELAAR</sequence>
<dbReference type="InterPro" id="IPR027417">
    <property type="entry name" value="P-loop_NTPase"/>
</dbReference>
<dbReference type="PANTHER" id="PTHR42957">
    <property type="entry name" value="HELICASE MJ1565-RELATED"/>
    <property type="match status" value="1"/>
</dbReference>
<evidence type="ECO:0000313" key="3">
    <source>
        <dbReference type="EMBL" id="GIF06830.1"/>
    </source>
</evidence>
<reference evidence="3" key="1">
    <citation type="submission" date="2021-01" db="EMBL/GenBank/DDBJ databases">
        <title>Whole genome shotgun sequence of Actinoplanes siamensis NBRC 109076.</title>
        <authorList>
            <person name="Komaki H."/>
            <person name="Tamura T."/>
        </authorList>
    </citation>
    <scope>NUCLEOTIDE SEQUENCE</scope>
    <source>
        <strain evidence="3">NBRC 109076</strain>
    </source>
</reference>
<comment type="caution">
    <text evidence="3">The sequence shown here is derived from an EMBL/GenBank/DDBJ whole genome shotgun (WGS) entry which is preliminary data.</text>
</comment>
<dbReference type="CDD" id="cd01127">
    <property type="entry name" value="TrwB_TraG_TraD_VirD4"/>
    <property type="match status" value="1"/>
</dbReference>